<keyword evidence="2" id="KW-0597">Phosphoprotein</keyword>
<keyword evidence="1" id="KW-0596">Phosphopantetheine</keyword>
<sequence length="86" mass="9321">MNATFENLLTPFLPYLNGNPLTEDSRLHDLGLNSMKAIDLLFTIEDELGVSLPDEDLNDATFATAGALWNAVQRAGTGQEDRKAAA</sequence>
<evidence type="ECO:0000259" key="3">
    <source>
        <dbReference type="PROSITE" id="PS50075"/>
    </source>
</evidence>
<evidence type="ECO:0000313" key="4">
    <source>
        <dbReference type="EMBL" id="MBB6438621.1"/>
    </source>
</evidence>
<keyword evidence="5" id="KW-1185">Reference proteome</keyword>
<reference evidence="4 5" key="1">
    <citation type="submission" date="2020-08" db="EMBL/GenBank/DDBJ databases">
        <title>Genomic Encyclopedia of Type Strains, Phase IV (KMG-IV): sequencing the most valuable type-strain genomes for metagenomic binning, comparative biology and taxonomic classification.</title>
        <authorList>
            <person name="Goeker M."/>
        </authorList>
    </citation>
    <scope>NUCLEOTIDE SEQUENCE [LARGE SCALE GENOMIC DNA]</scope>
    <source>
        <strain evidence="4 5">DSM 40141</strain>
    </source>
</reference>
<proteinExistence type="predicted"/>
<gene>
    <name evidence="4" type="ORF">HNQ79_005133</name>
</gene>
<protein>
    <submittedName>
        <fullName evidence="4">Acyl carrier protein</fullName>
    </submittedName>
</protein>
<evidence type="ECO:0000256" key="2">
    <source>
        <dbReference type="ARBA" id="ARBA00022553"/>
    </source>
</evidence>
<feature type="domain" description="Carrier" evidence="3">
    <location>
        <begin position="1"/>
        <end position="76"/>
    </location>
</feature>
<dbReference type="PROSITE" id="PS50075">
    <property type="entry name" value="CARRIER"/>
    <property type="match status" value="1"/>
</dbReference>
<evidence type="ECO:0000256" key="1">
    <source>
        <dbReference type="ARBA" id="ARBA00022450"/>
    </source>
</evidence>
<dbReference type="AlphaFoldDB" id="A0A7X0HJ53"/>
<comment type="caution">
    <text evidence="4">The sequence shown here is derived from an EMBL/GenBank/DDBJ whole genome shotgun (WGS) entry which is preliminary data.</text>
</comment>
<dbReference type="EMBL" id="JACHEM010000014">
    <property type="protein sequence ID" value="MBB6438621.1"/>
    <property type="molecule type" value="Genomic_DNA"/>
</dbReference>
<dbReference type="Proteomes" id="UP000540423">
    <property type="component" value="Unassembled WGS sequence"/>
</dbReference>
<accession>A0A7X0HJ53</accession>
<dbReference type="InterPro" id="IPR009081">
    <property type="entry name" value="PP-bd_ACP"/>
</dbReference>
<dbReference type="InterPro" id="IPR036736">
    <property type="entry name" value="ACP-like_sf"/>
</dbReference>
<organism evidence="4 5">
    <name type="scientific">Streptomyces candidus</name>
    <dbReference type="NCBI Taxonomy" id="67283"/>
    <lineage>
        <taxon>Bacteria</taxon>
        <taxon>Bacillati</taxon>
        <taxon>Actinomycetota</taxon>
        <taxon>Actinomycetes</taxon>
        <taxon>Kitasatosporales</taxon>
        <taxon>Streptomycetaceae</taxon>
        <taxon>Streptomyces</taxon>
    </lineage>
</organism>
<dbReference type="RefSeq" id="WP_185034874.1">
    <property type="nucleotide sequence ID" value="NZ_BNBN01000006.1"/>
</dbReference>
<dbReference type="PROSITE" id="PS00012">
    <property type="entry name" value="PHOSPHOPANTETHEINE"/>
    <property type="match status" value="1"/>
</dbReference>
<dbReference type="InterPro" id="IPR006162">
    <property type="entry name" value="Ppantetheine_attach_site"/>
</dbReference>
<dbReference type="SUPFAM" id="SSF47336">
    <property type="entry name" value="ACP-like"/>
    <property type="match status" value="1"/>
</dbReference>
<dbReference type="Gene3D" id="1.10.1200.10">
    <property type="entry name" value="ACP-like"/>
    <property type="match status" value="1"/>
</dbReference>
<name>A0A7X0HJ53_9ACTN</name>
<evidence type="ECO:0000313" key="5">
    <source>
        <dbReference type="Proteomes" id="UP000540423"/>
    </source>
</evidence>
<dbReference type="Pfam" id="PF00550">
    <property type="entry name" value="PP-binding"/>
    <property type="match status" value="1"/>
</dbReference>